<dbReference type="Proteomes" id="UP000306918">
    <property type="component" value="Unassembled WGS sequence"/>
</dbReference>
<dbReference type="InterPro" id="IPR046033">
    <property type="entry name" value="DUF5991"/>
</dbReference>
<keyword evidence="1" id="KW-0732">Signal</keyword>
<protein>
    <recommendedName>
        <fullName evidence="4">Lipocalin-like domain-containing protein</fullName>
    </recommendedName>
</protein>
<dbReference type="RefSeq" id="WP_136577303.1">
    <property type="nucleotide sequence ID" value="NZ_STFF01000003.1"/>
</dbReference>
<reference evidence="2 3" key="1">
    <citation type="submission" date="2019-04" db="EMBL/GenBank/DDBJ databases">
        <title>Niastella caeni sp. nov., isolated from activated sludge.</title>
        <authorList>
            <person name="Sheng M."/>
        </authorList>
    </citation>
    <scope>NUCLEOTIDE SEQUENCE [LARGE SCALE GENOMIC DNA]</scope>
    <source>
        <strain evidence="2 3">HX-2-15</strain>
    </source>
</reference>
<accession>A0A4S8HVF9</accession>
<name>A0A4S8HVF9_9BACT</name>
<keyword evidence="3" id="KW-1185">Reference proteome</keyword>
<dbReference type="EMBL" id="STFF01000003">
    <property type="protein sequence ID" value="THU39171.1"/>
    <property type="molecule type" value="Genomic_DNA"/>
</dbReference>
<evidence type="ECO:0000313" key="3">
    <source>
        <dbReference type="Proteomes" id="UP000306918"/>
    </source>
</evidence>
<evidence type="ECO:0000256" key="1">
    <source>
        <dbReference type="SAM" id="SignalP"/>
    </source>
</evidence>
<comment type="caution">
    <text evidence="2">The sequence shown here is derived from an EMBL/GenBank/DDBJ whole genome shotgun (WGS) entry which is preliminary data.</text>
</comment>
<dbReference type="PROSITE" id="PS51257">
    <property type="entry name" value="PROKAR_LIPOPROTEIN"/>
    <property type="match status" value="1"/>
</dbReference>
<evidence type="ECO:0000313" key="2">
    <source>
        <dbReference type="EMBL" id="THU39171.1"/>
    </source>
</evidence>
<organism evidence="2 3">
    <name type="scientific">Niastella caeni</name>
    <dbReference type="NCBI Taxonomy" id="2569763"/>
    <lineage>
        <taxon>Bacteria</taxon>
        <taxon>Pseudomonadati</taxon>
        <taxon>Bacteroidota</taxon>
        <taxon>Chitinophagia</taxon>
        <taxon>Chitinophagales</taxon>
        <taxon>Chitinophagaceae</taxon>
        <taxon>Niastella</taxon>
    </lineage>
</organism>
<dbReference type="OrthoDB" id="879384at2"/>
<sequence>MKKIVAVPLFLFILFSCSKTNTFIHCSDWVGDYTFHEDPVPTATGINKIMQWELSVTQQNDTCWGTLEITGLTTYIKLLTTLSGDSSRVDVMYNKYLDGSEDFKQGEVLFSLSRDSNKIITRWNRLQPLLADNPEAEGACFRLLKKAKYKDL</sequence>
<feature type="chain" id="PRO_5020252799" description="Lipocalin-like domain-containing protein" evidence="1">
    <location>
        <begin position="19"/>
        <end position="152"/>
    </location>
</feature>
<feature type="signal peptide" evidence="1">
    <location>
        <begin position="1"/>
        <end position="18"/>
    </location>
</feature>
<dbReference type="AlphaFoldDB" id="A0A4S8HVF9"/>
<evidence type="ECO:0008006" key="4">
    <source>
        <dbReference type="Google" id="ProtNLM"/>
    </source>
</evidence>
<proteinExistence type="predicted"/>
<dbReference type="Pfam" id="PF19453">
    <property type="entry name" value="DUF5991"/>
    <property type="match status" value="1"/>
</dbReference>
<gene>
    <name evidence="2" type="ORF">FAM09_11690</name>
</gene>